<dbReference type="Gene3D" id="3.40.1000.30">
    <property type="match status" value="1"/>
</dbReference>
<organism evidence="14 15">
    <name type="scientific">Steccherinum ochraceum</name>
    <dbReference type="NCBI Taxonomy" id="92696"/>
    <lineage>
        <taxon>Eukaryota</taxon>
        <taxon>Fungi</taxon>
        <taxon>Dikarya</taxon>
        <taxon>Basidiomycota</taxon>
        <taxon>Agaricomycotina</taxon>
        <taxon>Agaricomycetes</taxon>
        <taxon>Polyporales</taxon>
        <taxon>Steccherinaceae</taxon>
        <taxon>Steccherinum</taxon>
    </lineage>
</organism>
<keyword evidence="4" id="KW-0488">Methylation</keyword>
<comment type="caution">
    <text evidence="14">The sequence shown here is derived from an EMBL/GenBank/DDBJ whole genome shotgun (WGS) entry which is preliminary data.</text>
</comment>
<keyword evidence="6" id="KW-0597">Phosphoprotein</keyword>
<comment type="similarity">
    <text evidence="3">Belongs to the proteasome inhibitor PI31 family.</text>
</comment>
<gene>
    <name evidence="14" type="ORF">EIP91_000708</name>
</gene>
<name>A0A4R0RF73_9APHY</name>
<dbReference type="GO" id="GO:0070628">
    <property type="term" value="F:proteasome binding"/>
    <property type="evidence" value="ECO:0007669"/>
    <property type="project" value="InterPro"/>
</dbReference>
<evidence type="ECO:0000313" key="15">
    <source>
        <dbReference type="Proteomes" id="UP000292702"/>
    </source>
</evidence>
<evidence type="ECO:0000256" key="1">
    <source>
        <dbReference type="ARBA" id="ARBA00004240"/>
    </source>
</evidence>
<protein>
    <submittedName>
        <fullName evidence="14">Uncharacterized protein</fullName>
    </submittedName>
</protein>
<feature type="compositionally biased region" description="Pro residues" evidence="11">
    <location>
        <begin position="235"/>
        <end position="247"/>
    </location>
</feature>
<dbReference type="GO" id="GO:0004866">
    <property type="term" value="F:endopeptidase inhibitor activity"/>
    <property type="evidence" value="ECO:0007669"/>
    <property type="project" value="InterPro"/>
</dbReference>
<dbReference type="Pfam" id="PF08577">
    <property type="entry name" value="PI31_Prot_C"/>
    <property type="match status" value="1"/>
</dbReference>
<evidence type="ECO:0000313" key="14">
    <source>
        <dbReference type="EMBL" id="TCD66930.1"/>
    </source>
</evidence>
<feature type="region of interest" description="Disordered" evidence="11">
    <location>
        <begin position="177"/>
        <end position="247"/>
    </location>
</feature>
<proteinExistence type="inferred from homology"/>
<keyword evidence="7" id="KW-0256">Endoplasmic reticulum</keyword>
<evidence type="ECO:0000256" key="3">
    <source>
        <dbReference type="ARBA" id="ARBA00006405"/>
    </source>
</evidence>
<dbReference type="GO" id="GO:0000502">
    <property type="term" value="C:proteasome complex"/>
    <property type="evidence" value="ECO:0007669"/>
    <property type="project" value="UniProtKB-KW"/>
</dbReference>
<sequence length="344" mass="36579">MVANILDPAAVLSSLVKVLPITGKRLATPQDALAAFFHTILTVLEFRLISIEDSGASQTFDENVLPEAWNSHGPSSYTFRYRHDQSSLEYLLKVSKLGNRTLVNAIALESDKAATLDIATNDFTSSAFYPHDLTATDAQALVHGFISSSRVVDLTSQFQLAILQKLVPRLRKDGYTEIDSDEASSSSANAARRPDPNPEHARPHPLTSPFAPDRNDPYGAPPRNPLQIGRRDLDPFPPNPFAPPPLFPGNSGDGMFVGPDSPIFGGGIGGIRDPNAGRRGPWGGDGFLPPMGAPPGARFDPVGPGMGPLGGGPFPRPGGLPGRGNMNDPDPDDFMPPGAGNMFS</sequence>
<dbReference type="AlphaFoldDB" id="A0A4R0RF73"/>
<dbReference type="InterPro" id="IPR045128">
    <property type="entry name" value="PI31-like"/>
</dbReference>
<dbReference type="Pfam" id="PF11566">
    <property type="entry name" value="PI31_Prot_N"/>
    <property type="match status" value="1"/>
</dbReference>
<feature type="domain" description="PI31 proteasome regulator C-terminal" evidence="12">
    <location>
        <begin position="228"/>
        <end position="304"/>
    </location>
</feature>
<evidence type="ECO:0000256" key="2">
    <source>
        <dbReference type="ARBA" id="ARBA00004496"/>
    </source>
</evidence>
<dbReference type="PANTHER" id="PTHR13266">
    <property type="entry name" value="PROTEASOME INHIBITOR"/>
    <property type="match status" value="1"/>
</dbReference>
<feature type="compositionally biased region" description="Basic and acidic residues" evidence="11">
    <location>
        <begin position="192"/>
        <end position="202"/>
    </location>
</feature>
<dbReference type="Proteomes" id="UP000292702">
    <property type="component" value="Unassembled WGS sequence"/>
</dbReference>
<evidence type="ECO:0000256" key="6">
    <source>
        <dbReference type="ARBA" id="ARBA00022553"/>
    </source>
</evidence>
<dbReference type="GO" id="GO:0005783">
    <property type="term" value="C:endoplasmic reticulum"/>
    <property type="evidence" value="ECO:0007669"/>
    <property type="project" value="UniProtKB-SubCell"/>
</dbReference>
<dbReference type="InterPro" id="IPR021625">
    <property type="entry name" value="PI31_Prot_N"/>
</dbReference>
<dbReference type="OrthoDB" id="68090at2759"/>
<evidence type="ECO:0000256" key="4">
    <source>
        <dbReference type="ARBA" id="ARBA00022481"/>
    </source>
</evidence>
<dbReference type="InterPro" id="IPR013886">
    <property type="entry name" value="PI31_Prot_C"/>
</dbReference>
<evidence type="ECO:0000256" key="7">
    <source>
        <dbReference type="ARBA" id="ARBA00022824"/>
    </source>
</evidence>
<evidence type="ECO:0000256" key="5">
    <source>
        <dbReference type="ARBA" id="ARBA00022490"/>
    </source>
</evidence>
<keyword evidence="8" id="KW-0647">Proteasome</keyword>
<evidence type="ECO:0000259" key="13">
    <source>
        <dbReference type="Pfam" id="PF11566"/>
    </source>
</evidence>
<evidence type="ECO:0000259" key="12">
    <source>
        <dbReference type="Pfam" id="PF08577"/>
    </source>
</evidence>
<keyword evidence="15" id="KW-1185">Reference proteome</keyword>
<feature type="compositionally biased region" description="Gly residues" evidence="11">
    <location>
        <begin position="304"/>
        <end position="313"/>
    </location>
</feature>
<evidence type="ECO:0000256" key="11">
    <source>
        <dbReference type="SAM" id="MobiDB-lite"/>
    </source>
</evidence>
<evidence type="ECO:0000256" key="8">
    <source>
        <dbReference type="ARBA" id="ARBA00022942"/>
    </source>
</evidence>
<dbReference type="GO" id="GO:0043161">
    <property type="term" value="P:proteasome-mediated ubiquitin-dependent protein catabolic process"/>
    <property type="evidence" value="ECO:0007669"/>
    <property type="project" value="InterPro"/>
</dbReference>
<feature type="domain" description="PI31 proteasome regulator N-terminal" evidence="13">
    <location>
        <begin position="24"/>
        <end position="172"/>
    </location>
</feature>
<accession>A0A4R0RF73</accession>
<dbReference type="EMBL" id="RWJN01000116">
    <property type="protein sequence ID" value="TCD66930.1"/>
    <property type="molecule type" value="Genomic_DNA"/>
</dbReference>
<keyword evidence="9" id="KW-0007">Acetylation</keyword>
<keyword evidence="5" id="KW-0963">Cytoplasm</keyword>
<dbReference type="STRING" id="92696.A0A4R0RF73"/>
<evidence type="ECO:0000256" key="9">
    <source>
        <dbReference type="ARBA" id="ARBA00022990"/>
    </source>
</evidence>
<feature type="region of interest" description="Disordered" evidence="11">
    <location>
        <begin position="281"/>
        <end position="344"/>
    </location>
</feature>
<comment type="subcellular location">
    <subcellularLocation>
        <location evidence="2">Cytoplasm</location>
    </subcellularLocation>
    <subcellularLocation>
        <location evidence="1">Endoplasmic reticulum</location>
    </subcellularLocation>
</comment>
<evidence type="ECO:0000256" key="10">
    <source>
        <dbReference type="ARBA" id="ARBA00024805"/>
    </source>
</evidence>
<comment type="function">
    <text evidence="10">Plays an important role in control of proteasome function. Inhibits the hydrolysis of protein and peptide substrates by the 20S proteasome. Also inhibits the activation of the proteasome by the proteasome regulatory proteins PA700 and PA28.</text>
</comment>
<reference evidence="14 15" key="1">
    <citation type="submission" date="2018-11" db="EMBL/GenBank/DDBJ databases">
        <title>Genome assembly of Steccherinum ochraceum LE-BIN_3174, the white-rot fungus of the Steccherinaceae family (The Residual Polyporoid clade, Polyporales, Basidiomycota).</title>
        <authorList>
            <person name="Fedorova T.V."/>
            <person name="Glazunova O.A."/>
            <person name="Landesman E.O."/>
            <person name="Moiseenko K.V."/>
            <person name="Psurtseva N.V."/>
            <person name="Savinova O.S."/>
            <person name="Shakhova N.V."/>
            <person name="Tyazhelova T.V."/>
            <person name="Vasina D.V."/>
        </authorList>
    </citation>
    <scope>NUCLEOTIDE SEQUENCE [LARGE SCALE GENOMIC DNA]</scope>
    <source>
        <strain evidence="14 15">LE-BIN_3174</strain>
    </source>
</reference>
<dbReference type="PANTHER" id="PTHR13266:SF1">
    <property type="entry name" value="PROTEASOME INHIBITOR PI31 SUBUNIT"/>
    <property type="match status" value="1"/>
</dbReference>